<keyword evidence="8" id="KW-1185">Reference proteome</keyword>
<feature type="disulfide bond" evidence="5">
    <location>
        <begin position="155"/>
        <end position="164"/>
    </location>
</feature>
<feature type="disulfide bond" evidence="5">
    <location>
        <begin position="193"/>
        <end position="202"/>
    </location>
</feature>
<feature type="domain" description="EGF-like" evidence="6">
    <location>
        <begin position="205"/>
        <end position="241"/>
    </location>
</feature>
<evidence type="ECO:0000313" key="8">
    <source>
        <dbReference type="Proteomes" id="UP001266305"/>
    </source>
</evidence>
<evidence type="ECO:0000256" key="2">
    <source>
        <dbReference type="ARBA" id="ARBA00022729"/>
    </source>
</evidence>
<dbReference type="SUPFAM" id="SSF57196">
    <property type="entry name" value="EGF/Laminin"/>
    <property type="match status" value="3"/>
</dbReference>
<dbReference type="PROSITE" id="PS00010">
    <property type="entry name" value="ASX_HYDROXYL"/>
    <property type="match status" value="2"/>
</dbReference>
<dbReference type="PRINTS" id="PR00010">
    <property type="entry name" value="EGFBLOOD"/>
</dbReference>
<dbReference type="Gene3D" id="2.10.25.10">
    <property type="entry name" value="Laminin"/>
    <property type="match status" value="4"/>
</dbReference>
<dbReference type="CDD" id="cd00054">
    <property type="entry name" value="EGF_CA"/>
    <property type="match status" value="3"/>
</dbReference>
<feature type="domain" description="EGF-like" evidence="6">
    <location>
        <begin position="243"/>
        <end position="264"/>
    </location>
</feature>
<dbReference type="SMART" id="SM00179">
    <property type="entry name" value="EGF_CA"/>
    <property type="match status" value="3"/>
</dbReference>
<feature type="domain" description="EGF-like" evidence="6">
    <location>
        <begin position="167"/>
        <end position="203"/>
    </location>
</feature>
<dbReference type="PROSITE" id="PS50026">
    <property type="entry name" value="EGF_3"/>
    <property type="match status" value="4"/>
</dbReference>
<name>A0ABQ9WHP2_SAGOE</name>
<dbReference type="SMART" id="SM00181">
    <property type="entry name" value="EGF"/>
    <property type="match status" value="3"/>
</dbReference>
<dbReference type="InterPro" id="IPR018097">
    <property type="entry name" value="EGF_Ca-bd_CS"/>
</dbReference>
<organism evidence="7 8">
    <name type="scientific">Saguinus oedipus</name>
    <name type="common">Cotton-top tamarin</name>
    <name type="synonym">Oedipomidas oedipus</name>
    <dbReference type="NCBI Taxonomy" id="9490"/>
    <lineage>
        <taxon>Eukaryota</taxon>
        <taxon>Metazoa</taxon>
        <taxon>Chordata</taxon>
        <taxon>Craniata</taxon>
        <taxon>Vertebrata</taxon>
        <taxon>Euteleostomi</taxon>
        <taxon>Mammalia</taxon>
        <taxon>Eutheria</taxon>
        <taxon>Euarchontoglires</taxon>
        <taxon>Primates</taxon>
        <taxon>Haplorrhini</taxon>
        <taxon>Platyrrhini</taxon>
        <taxon>Cebidae</taxon>
        <taxon>Callitrichinae</taxon>
        <taxon>Saguinus</taxon>
    </lineage>
</organism>
<evidence type="ECO:0000256" key="3">
    <source>
        <dbReference type="ARBA" id="ARBA00022737"/>
    </source>
</evidence>
<keyword evidence="1 5" id="KW-0245">EGF-like domain</keyword>
<protein>
    <recommendedName>
        <fullName evidence="6">EGF-like domain-containing protein</fullName>
    </recommendedName>
</protein>
<feature type="domain" description="EGF-like" evidence="6">
    <location>
        <begin position="126"/>
        <end position="165"/>
    </location>
</feature>
<gene>
    <name evidence="7" type="ORF">P7K49_001679</name>
</gene>
<evidence type="ECO:0000259" key="6">
    <source>
        <dbReference type="PROSITE" id="PS50026"/>
    </source>
</evidence>
<comment type="caution">
    <text evidence="7">The sequence shown here is derived from an EMBL/GenBank/DDBJ whole genome shotgun (WGS) entry which is preliminary data.</text>
</comment>
<evidence type="ECO:0000313" key="7">
    <source>
        <dbReference type="EMBL" id="KAK2120293.1"/>
    </source>
</evidence>
<keyword evidence="4 5" id="KW-1015">Disulfide bond</keyword>
<dbReference type="PANTHER" id="PTHR12916:SF4">
    <property type="entry name" value="UNINFLATABLE, ISOFORM C"/>
    <property type="match status" value="1"/>
</dbReference>
<evidence type="ECO:0000256" key="4">
    <source>
        <dbReference type="ARBA" id="ARBA00023157"/>
    </source>
</evidence>
<dbReference type="InterPro" id="IPR000742">
    <property type="entry name" value="EGF"/>
</dbReference>
<dbReference type="Pfam" id="PF00008">
    <property type="entry name" value="EGF"/>
    <property type="match status" value="3"/>
</dbReference>
<accession>A0ABQ9WHP2</accession>
<dbReference type="Proteomes" id="UP001266305">
    <property type="component" value="Unassembled WGS sequence"/>
</dbReference>
<keyword evidence="2" id="KW-0732">Signal</keyword>
<reference evidence="7 8" key="1">
    <citation type="submission" date="2023-05" db="EMBL/GenBank/DDBJ databases">
        <title>B98-5 Cell Line De Novo Hybrid Assembly: An Optical Mapping Approach.</title>
        <authorList>
            <person name="Kananen K."/>
            <person name="Auerbach J.A."/>
            <person name="Kautto E."/>
            <person name="Blachly J.S."/>
        </authorList>
    </citation>
    <scope>NUCLEOTIDE SEQUENCE [LARGE SCALE GENOMIC DNA]</scope>
    <source>
        <strain evidence="7">B95-8</strain>
        <tissue evidence="7">Cell line</tissue>
    </source>
</reference>
<comment type="caution">
    <text evidence="5">Lacks conserved residue(s) required for the propagation of feature annotation.</text>
</comment>
<sequence>MEAEVTPWNCALSLDSRDRQRQAQGRHSIPDSYCCNCWPSVPFPGKIPCDKVPSLPPGSFPRCSLPGVVPAALRWGAKLQIGLGHPSHCTGTVPSEPPSACASDPCAPGTECQATENGGYTCGPTEPRGCATQPCHHGALCVPQGPDPDGFRCYCVPGFQGPRCELDIDECASRPCHHGATCHNLADRYECHCPLGYAGVTCETEVDECASTPCLHGGSCLDGVGSFRCVCVPGYGGARCQLDLDECQSQPCAHGGTCHDLVNA</sequence>
<dbReference type="EMBL" id="JASSZA010000001">
    <property type="protein sequence ID" value="KAK2120293.1"/>
    <property type="molecule type" value="Genomic_DNA"/>
</dbReference>
<dbReference type="PROSITE" id="PS01186">
    <property type="entry name" value="EGF_2"/>
    <property type="match status" value="3"/>
</dbReference>
<keyword evidence="3" id="KW-0677">Repeat</keyword>
<dbReference type="InterPro" id="IPR000152">
    <property type="entry name" value="EGF-type_Asp/Asn_hydroxyl_site"/>
</dbReference>
<dbReference type="PROSITE" id="PS01187">
    <property type="entry name" value="EGF_CA"/>
    <property type="match status" value="2"/>
</dbReference>
<feature type="disulfide bond" evidence="5">
    <location>
        <begin position="231"/>
        <end position="240"/>
    </location>
</feature>
<proteinExistence type="predicted"/>
<evidence type="ECO:0000256" key="1">
    <source>
        <dbReference type="ARBA" id="ARBA00022536"/>
    </source>
</evidence>
<evidence type="ECO:0000256" key="5">
    <source>
        <dbReference type="PROSITE-ProRule" id="PRU00076"/>
    </source>
</evidence>
<dbReference type="PROSITE" id="PS00022">
    <property type="entry name" value="EGF_1"/>
    <property type="match status" value="3"/>
</dbReference>
<dbReference type="InterPro" id="IPR001881">
    <property type="entry name" value="EGF-like_Ca-bd_dom"/>
</dbReference>
<dbReference type="PANTHER" id="PTHR12916">
    <property type="entry name" value="CYTOCHROME C OXIDASE POLYPEPTIDE VIC-2"/>
    <property type="match status" value="1"/>
</dbReference>